<evidence type="ECO:0000259" key="16">
    <source>
        <dbReference type="PROSITE" id="PS50827"/>
    </source>
</evidence>
<evidence type="ECO:0000256" key="8">
    <source>
        <dbReference type="ARBA" id="ARBA00022824"/>
    </source>
</evidence>
<dbReference type="PROSITE" id="PS51136">
    <property type="entry name" value="WAC"/>
    <property type="match status" value="1"/>
</dbReference>
<dbReference type="Proteomes" id="UP000624244">
    <property type="component" value="Unassembled WGS sequence"/>
</dbReference>
<feature type="transmembrane region" description="Helical" evidence="15">
    <location>
        <begin position="343"/>
        <end position="360"/>
    </location>
</feature>
<evidence type="ECO:0000256" key="7">
    <source>
        <dbReference type="ARBA" id="ARBA00022692"/>
    </source>
</evidence>
<feature type="region of interest" description="Disordered" evidence="14">
    <location>
        <begin position="1590"/>
        <end position="1612"/>
    </location>
</feature>
<evidence type="ECO:0000256" key="10">
    <source>
        <dbReference type="ARBA" id="ARBA00023136"/>
    </source>
</evidence>
<feature type="region of interest" description="Disordered" evidence="14">
    <location>
        <begin position="945"/>
        <end position="964"/>
    </location>
</feature>
<feature type="transmembrane region" description="Helical" evidence="15">
    <location>
        <begin position="315"/>
        <end position="336"/>
    </location>
</feature>
<accession>A0A8H5ZIQ9</accession>
<keyword evidence="9 15" id="KW-1133">Transmembrane helix</keyword>
<evidence type="ECO:0008006" key="20">
    <source>
        <dbReference type="Google" id="ProtNLM"/>
    </source>
</evidence>
<keyword evidence="8" id="KW-0256">Endoplasmic reticulum</keyword>
<dbReference type="InterPro" id="IPR004856">
    <property type="entry name" value="Glyco_trans_ALG6/ALG8"/>
</dbReference>
<protein>
    <recommendedName>
        <fullName evidence="20">Glycosyltransferase family 57 protein</fullName>
    </recommendedName>
</protein>
<dbReference type="Pfam" id="PF10537">
    <property type="entry name" value="WAC_Acf1_DNA_bd"/>
    <property type="match status" value="1"/>
</dbReference>
<feature type="transmembrane region" description="Helical" evidence="15">
    <location>
        <begin position="225"/>
        <end position="246"/>
    </location>
</feature>
<dbReference type="GO" id="GO:0005789">
    <property type="term" value="C:endoplasmic reticulum membrane"/>
    <property type="evidence" value="ECO:0007669"/>
    <property type="project" value="UniProtKB-SubCell"/>
</dbReference>
<feature type="compositionally biased region" description="Basic and acidic residues" evidence="14">
    <location>
        <begin position="1338"/>
        <end position="1357"/>
    </location>
</feature>
<feature type="region of interest" description="Disordered" evidence="14">
    <location>
        <begin position="1279"/>
        <end position="1357"/>
    </location>
</feature>
<evidence type="ECO:0000256" key="12">
    <source>
        <dbReference type="PROSITE-ProRule" id="PRU00475"/>
    </source>
</evidence>
<gene>
    <name evidence="18" type="ORF">GGP41_005901</name>
</gene>
<feature type="compositionally biased region" description="Basic residues" evidence="14">
    <location>
        <begin position="1326"/>
        <end position="1337"/>
    </location>
</feature>
<dbReference type="Pfam" id="PF02791">
    <property type="entry name" value="DDT"/>
    <property type="match status" value="1"/>
</dbReference>
<sequence length="1612" mass="183566">MAELYPSLAQCAVVATALKVLLFPAYKSTDFEVHRNWLALTHSLPIKEWYYEKTSEWTLDYPPFFAYFEWLLSQAAAYVDAGLLNVKDLGYDSWQTIYFQRTTVILTELVLVYALHLYVKTSKSKVTAHAAALSVLLSPGLLIIDHIHFQYNGFLYGILVLSMVLARNSSTLLLSGLLFAALLCFKHIYLYLAPAYFVYLLRVYCLGNRSSFPYFNIQFFNCTKLGVSIITVFAAAFGPFALWGQLGQVVSRLFPFSRGLCHAYWAPNVWAIYSFTDRVLIYLAPRLGLHVDQEAVNSVTRGLVGDTSFAVLPDIVPLTCFLLTLGAQIPVLLRLLFKPTWEAFVSAVTLCGYASFLFGWHVHEKAILLVIIPFSLIALQDRRYYGAFRPLAVAGHVSLFPLLFTAAEFPIKTVYTIFWLVLFLIAFDRLAPASPKPRIFLLDRFSLLYITLSIPLIAYCSLVHGIVFGSRYEFLPLMFTSSYSAIGVVGSWVGFLVVYFDFFEPLRRAFGTGRRVSERFSDHRRSRTVARGGAIASASLYIVPRKAQPTRSDHRDASEVCDAVLFKRKPVKLEPRPKNLDDNAEVWHIEQTGEVFVDYERYLERFTCQATGHSGYTYFEAQESEVGSTSILVKADEEVTSVQTEASKEINSIFPDSLKSPVLHYVQFQDHERIDDLVNDVYDHFKEHFMLHDRVSIEGDNPRRFGTITQITDNSRMHSMFTGQSMDDNIRTYTYVITMEDTGENVTKYKASDLHRNKKTFSKLILKAFLRNALKREDWLKAPWMVKDSFAKRYDIPTKIPDNKTREAIIAARKATHGIPNGATQAVQQPYPPHVVNGHSPHMNGQRPPLPPGPGQPTFVNFSTNTPPYPQQNLPHPFVALNGPPPQYLFNAPPMYNSGPQPIQTFGQPHQVLSNLPAHLTPHLMQIPPQGNGHPINFPFQTTFPHQQAPRPSSVAQPQQAPPPARPVEYIKYPCEDLEIKHPRLQVNRPPLKFFSDDVPDGVEPPPEEKKTGILMKSIGRLLCIWETLNVHDTVYMLDSFTFDDFVDAMRFSHETVECELFVEMHCAILKQIIDESGKIQSSLPNMDDDSSDEESSSESTPTPEPEPLVRTTRSSLRKSGAAQLLAKQRTPTPEPPKEIHKAAEFIAEFDWIEQCKVRNFTEGGWQSIIVALLHRLSFDPARKEACDEILAQLIPSEEEEPTTLTIAENYNNLDVNLRISALEMILSLTVGTENFRDQLTAAAQEMTRLRKEKIEYQRKRKELADELCKLDLERKIHLPDNTPASPTDAKASEEADVSMVSTNEDTKDVVAAETNGEDDTTASKTRTRPSNKNKRKAAAEDARKEKVKKAKADAEKNKKQKEWEKLLSAIERKKDELKDCEANINELDDDLRETLVHRSKILGKDRFLNKYYWFEHNGMPFGGVPNSSTAEYGYANGRIWVQGPSEYELGPNLEEPALTQDMERFGYTVPQRKEREEGSTHLSTATEWGYYDDPEDIDKLLAWLDERGLRERALRKELQAFRDRIAEYMLKMQQHLQESNKPEEEEEEDENRPRVSTRNKTQADEAPKDRCLHWTNSIMRDEFGYNHFEEYEPPKKGKAKTAKAKAKGRGR</sequence>
<feature type="coiled-coil region" evidence="13">
    <location>
        <begin position="1233"/>
        <end position="1267"/>
    </location>
</feature>
<dbReference type="InterPro" id="IPR028941">
    <property type="entry name" value="WHIM2_dom"/>
</dbReference>
<evidence type="ECO:0000259" key="17">
    <source>
        <dbReference type="PROSITE" id="PS51136"/>
    </source>
</evidence>
<comment type="subcellular location">
    <subcellularLocation>
        <location evidence="2">Endoplasmic reticulum membrane</location>
        <topology evidence="2">Multi-pass membrane protein</topology>
    </subcellularLocation>
    <subcellularLocation>
        <location evidence="1 12">Nucleus</location>
    </subcellularLocation>
</comment>
<evidence type="ECO:0000313" key="18">
    <source>
        <dbReference type="EMBL" id="KAF5848533.1"/>
    </source>
</evidence>
<dbReference type="GO" id="GO:0016758">
    <property type="term" value="F:hexosyltransferase activity"/>
    <property type="evidence" value="ECO:0007669"/>
    <property type="project" value="InterPro"/>
</dbReference>
<evidence type="ECO:0000256" key="2">
    <source>
        <dbReference type="ARBA" id="ARBA00004477"/>
    </source>
</evidence>
<evidence type="ECO:0000256" key="4">
    <source>
        <dbReference type="ARBA" id="ARBA00008715"/>
    </source>
</evidence>
<evidence type="ECO:0000256" key="14">
    <source>
        <dbReference type="SAM" id="MobiDB-lite"/>
    </source>
</evidence>
<feature type="transmembrane region" description="Helical" evidence="15">
    <location>
        <begin position="188"/>
        <end position="205"/>
    </location>
</feature>
<feature type="transmembrane region" description="Helical" evidence="15">
    <location>
        <begin position="125"/>
        <end position="144"/>
    </location>
</feature>
<comment type="similarity">
    <text evidence="4">Belongs to the ALG6/ALG8 glucosyltransferase family.</text>
</comment>
<evidence type="ECO:0000256" key="9">
    <source>
        <dbReference type="ARBA" id="ARBA00022989"/>
    </source>
</evidence>
<dbReference type="GO" id="GO:0000785">
    <property type="term" value="C:chromatin"/>
    <property type="evidence" value="ECO:0007669"/>
    <property type="project" value="UniProtKB-ARBA"/>
</dbReference>
<feature type="transmembrane region" description="Helical" evidence="15">
    <location>
        <begin position="98"/>
        <end position="119"/>
    </location>
</feature>
<proteinExistence type="inferred from homology"/>
<evidence type="ECO:0000256" key="6">
    <source>
        <dbReference type="ARBA" id="ARBA00022679"/>
    </source>
</evidence>
<dbReference type="UniPathway" id="UPA00378"/>
<dbReference type="InterPro" id="IPR013136">
    <property type="entry name" value="WSTF_Acf1_Cbp146"/>
</dbReference>
<dbReference type="GO" id="GO:0005634">
    <property type="term" value="C:nucleus"/>
    <property type="evidence" value="ECO:0007669"/>
    <property type="project" value="UniProtKB-SubCell"/>
</dbReference>
<evidence type="ECO:0000256" key="11">
    <source>
        <dbReference type="ARBA" id="ARBA00023242"/>
    </source>
</evidence>
<feature type="transmembrane region" description="Helical" evidence="15">
    <location>
        <begin position="474"/>
        <end position="500"/>
    </location>
</feature>
<feature type="region of interest" description="Disordered" evidence="14">
    <location>
        <begin position="1536"/>
        <end position="1574"/>
    </location>
</feature>
<feature type="region of interest" description="Disordered" evidence="14">
    <location>
        <begin position="1081"/>
        <end position="1116"/>
    </location>
</feature>
<comment type="caution">
    <text evidence="18">The sequence shown here is derived from an EMBL/GenBank/DDBJ whole genome shotgun (WGS) entry which is preliminary data.</text>
</comment>
<keyword evidence="5" id="KW-0328">Glycosyltransferase</keyword>
<feature type="compositionally biased region" description="Low complexity" evidence="14">
    <location>
        <begin position="947"/>
        <end position="959"/>
    </location>
</feature>
<comment type="pathway">
    <text evidence="3">Protein modification; protein glycosylation.</text>
</comment>
<dbReference type="PROSITE" id="PS50827">
    <property type="entry name" value="DDT"/>
    <property type="match status" value="1"/>
</dbReference>
<evidence type="ECO:0000313" key="19">
    <source>
        <dbReference type="Proteomes" id="UP000624244"/>
    </source>
</evidence>
<evidence type="ECO:0000256" key="15">
    <source>
        <dbReference type="SAM" id="Phobius"/>
    </source>
</evidence>
<name>A0A8H5ZIQ9_COCSA</name>
<keyword evidence="10 15" id="KW-0472">Membrane</keyword>
<evidence type="ECO:0000256" key="3">
    <source>
        <dbReference type="ARBA" id="ARBA00004922"/>
    </source>
</evidence>
<feature type="transmembrane region" description="Helical" evidence="15">
    <location>
        <begin position="397"/>
        <end position="427"/>
    </location>
</feature>
<dbReference type="Pfam" id="PF15613">
    <property type="entry name" value="WSD"/>
    <property type="match status" value="1"/>
</dbReference>
<organism evidence="18 19">
    <name type="scientific">Cochliobolus sativus</name>
    <name type="common">Common root rot and spot blotch fungus</name>
    <name type="synonym">Bipolaris sorokiniana</name>
    <dbReference type="NCBI Taxonomy" id="45130"/>
    <lineage>
        <taxon>Eukaryota</taxon>
        <taxon>Fungi</taxon>
        <taxon>Dikarya</taxon>
        <taxon>Ascomycota</taxon>
        <taxon>Pezizomycotina</taxon>
        <taxon>Dothideomycetes</taxon>
        <taxon>Pleosporomycetidae</taxon>
        <taxon>Pleosporales</taxon>
        <taxon>Pleosporineae</taxon>
        <taxon>Pleosporaceae</taxon>
        <taxon>Bipolaris</taxon>
    </lineage>
</organism>
<keyword evidence="7 15" id="KW-0812">Transmembrane</keyword>
<dbReference type="GO" id="GO:0000781">
    <property type="term" value="C:chromosome, telomeric region"/>
    <property type="evidence" value="ECO:0007669"/>
    <property type="project" value="GOC"/>
</dbReference>
<evidence type="ECO:0000256" key="1">
    <source>
        <dbReference type="ARBA" id="ARBA00004123"/>
    </source>
</evidence>
<feature type="domain" description="DDT" evidence="16">
    <location>
        <begin position="1016"/>
        <end position="1079"/>
    </location>
</feature>
<feature type="compositionally biased region" description="Acidic residues" evidence="14">
    <location>
        <begin position="1087"/>
        <end position="1097"/>
    </location>
</feature>
<dbReference type="GO" id="GO:0031509">
    <property type="term" value="P:subtelomeric heterochromatin formation"/>
    <property type="evidence" value="ECO:0007669"/>
    <property type="project" value="TreeGrafter"/>
</dbReference>
<dbReference type="Pfam" id="PF03155">
    <property type="entry name" value="Alg6_Alg8"/>
    <property type="match status" value="1"/>
</dbReference>
<keyword evidence="11 12" id="KW-0539">Nucleus</keyword>
<evidence type="ECO:0000256" key="5">
    <source>
        <dbReference type="ARBA" id="ARBA00022676"/>
    </source>
</evidence>
<feature type="compositionally biased region" description="Basic and acidic residues" evidence="14">
    <location>
        <begin position="1562"/>
        <end position="1573"/>
    </location>
</feature>
<feature type="domain" description="WAC" evidence="17">
    <location>
        <begin position="584"/>
        <end position="701"/>
    </location>
</feature>
<dbReference type="InterPro" id="IPR018501">
    <property type="entry name" value="DDT_dom"/>
</dbReference>
<feature type="transmembrane region" description="Helical" evidence="15">
    <location>
        <begin position="447"/>
        <end position="467"/>
    </location>
</feature>
<dbReference type="EMBL" id="WNKQ01000011">
    <property type="protein sequence ID" value="KAF5848533.1"/>
    <property type="molecule type" value="Genomic_DNA"/>
</dbReference>
<evidence type="ECO:0000256" key="13">
    <source>
        <dbReference type="SAM" id="Coils"/>
    </source>
</evidence>
<keyword evidence="6" id="KW-0808">Transferase</keyword>
<dbReference type="PANTHER" id="PTHR32075:SF6">
    <property type="entry name" value="ISWI CHROMATIN-REMODELING COMPLEX SUBUNIT YPL216W-RELATED"/>
    <property type="match status" value="1"/>
</dbReference>
<dbReference type="PANTHER" id="PTHR32075">
    <property type="entry name" value="ISWI CHROMATIN-REMODELING COMPLEX SUBUNIT YPL216W-RELATED"/>
    <property type="match status" value="1"/>
</dbReference>
<feature type="compositionally biased region" description="Basic residues" evidence="14">
    <location>
        <begin position="1597"/>
        <end position="1612"/>
    </location>
</feature>
<keyword evidence="13" id="KW-0175">Coiled coil</keyword>
<reference evidence="18" key="1">
    <citation type="submission" date="2019-11" db="EMBL/GenBank/DDBJ databases">
        <title>Bipolaris sorokiniana Genome sequencing.</title>
        <authorList>
            <person name="Wang H."/>
        </authorList>
    </citation>
    <scope>NUCLEOTIDE SEQUENCE</scope>
</reference>